<dbReference type="SUPFAM" id="SSF54001">
    <property type="entry name" value="Cysteine proteinases"/>
    <property type="match status" value="1"/>
</dbReference>
<dbReference type="PROSITE" id="PS50802">
    <property type="entry name" value="OTU"/>
    <property type="match status" value="1"/>
</dbReference>
<proteinExistence type="predicted"/>
<accession>A0A0N4Z0T4</accession>
<dbReference type="AlphaFoldDB" id="A0A0N4Z0T4"/>
<evidence type="ECO:0000256" key="2">
    <source>
        <dbReference type="SAM" id="Coils"/>
    </source>
</evidence>
<dbReference type="PANTHER" id="PTHR12419">
    <property type="entry name" value="OTU DOMAIN CONTAINING PROTEIN"/>
    <property type="match status" value="1"/>
</dbReference>
<dbReference type="PANTHER" id="PTHR12419:SF10">
    <property type="entry name" value="DEUBIQUITINASE OTUD6B"/>
    <property type="match status" value="1"/>
</dbReference>
<dbReference type="Gene3D" id="3.90.70.80">
    <property type="match status" value="1"/>
</dbReference>
<sequence>MTVIDEAQLTKIKNLAKNDKKRKKELLAEAEKLEKDLNDKHKKELEEVGVDLTNNVEENEELKRYEAEQLAIRKAQEKSRIKQEKYQEKKEEFQKKIIKLAEEQSLAEATSKKTLEAKGIQDKLDTFNRLVYEIAPDGDCLFNSISHQLQQHNIEYSGEELRRIAAEHITEHKDEFFPYLMIEEDQFDKYIFETANSASRGGKWGGHPELKAISDHLKLQIEVVQSDMRNVIIGEEYEGPKIIITYHKNAYGLGEHYNSTVVKDSNV</sequence>
<feature type="domain" description="OTU" evidence="3">
    <location>
        <begin position="129"/>
        <end position="263"/>
    </location>
</feature>
<organism evidence="4 5">
    <name type="scientific">Parastrongyloides trichosuri</name>
    <name type="common">Possum-specific nematode worm</name>
    <dbReference type="NCBI Taxonomy" id="131310"/>
    <lineage>
        <taxon>Eukaryota</taxon>
        <taxon>Metazoa</taxon>
        <taxon>Ecdysozoa</taxon>
        <taxon>Nematoda</taxon>
        <taxon>Chromadorea</taxon>
        <taxon>Rhabditida</taxon>
        <taxon>Tylenchina</taxon>
        <taxon>Panagrolaimomorpha</taxon>
        <taxon>Strongyloidoidea</taxon>
        <taxon>Strongyloididae</taxon>
        <taxon>Parastrongyloides</taxon>
    </lineage>
</organism>
<evidence type="ECO:0000259" key="3">
    <source>
        <dbReference type="PROSITE" id="PS50802"/>
    </source>
</evidence>
<keyword evidence="4" id="KW-1185">Reference proteome</keyword>
<dbReference type="InterPro" id="IPR003323">
    <property type="entry name" value="OTU_dom"/>
</dbReference>
<protein>
    <submittedName>
        <fullName evidence="5">OTU domain-containing protein</fullName>
    </submittedName>
</protein>
<keyword evidence="2" id="KW-0175">Coiled coil</keyword>
<dbReference type="GO" id="GO:0016579">
    <property type="term" value="P:protein deubiquitination"/>
    <property type="evidence" value="ECO:0007669"/>
    <property type="project" value="TreeGrafter"/>
</dbReference>
<dbReference type="InterPro" id="IPR049772">
    <property type="entry name" value="OTU_OTUD6"/>
</dbReference>
<dbReference type="GO" id="GO:0004843">
    <property type="term" value="F:cysteine-type deubiquitinase activity"/>
    <property type="evidence" value="ECO:0007669"/>
    <property type="project" value="TreeGrafter"/>
</dbReference>
<feature type="coiled-coil region" evidence="2">
    <location>
        <begin position="9"/>
        <end position="103"/>
    </location>
</feature>
<dbReference type="InterPro" id="IPR038765">
    <property type="entry name" value="Papain-like_cys_pep_sf"/>
</dbReference>
<evidence type="ECO:0000313" key="5">
    <source>
        <dbReference type="WBParaSite" id="PTRK_0000031400.1"/>
    </source>
</evidence>
<reference evidence="5" key="1">
    <citation type="submission" date="2017-02" db="UniProtKB">
        <authorList>
            <consortium name="WormBaseParasite"/>
        </authorList>
    </citation>
    <scope>IDENTIFICATION</scope>
</reference>
<name>A0A0N4Z0T4_PARTI</name>
<evidence type="ECO:0000256" key="1">
    <source>
        <dbReference type="ARBA" id="ARBA00022801"/>
    </source>
</evidence>
<keyword evidence="1" id="KW-0378">Hydrolase</keyword>
<dbReference type="InterPro" id="IPR050704">
    <property type="entry name" value="Peptidase_C85-like"/>
</dbReference>
<dbReference type="Pfam" id="PF02338">
    <property type="entry name" value="OTU"/>
    <property type="match status" value="1"/>
</dbReference>
<dbReference type="WBParaSite" id="PTRK_0000031400.1">
    <property type="protein sequence ID" value="PTRK_0000031400.1"/>
    <property type="gene ID" value="PTRK_0000031400"/>
</dbReference>
<evidence type="ECO:0000313" key="4">
    <source>
        <dbReference type="Proteomes" id="UP000038045"/>
    </source>
</evidence>
<dbReference type="CDD" id="cd22761">
    <property type="entry name" value="OTU_OTUD6"/>
    <property type="match status" value="1"/>
</dbReference>
<dbReference type="Proteomes" id="UP000038045">
    <property type="component" value="Unplaced"/>
</dbReference>
<dbReference type="STRING" id="131310.A0A0N4Z0T4"/>